<dbReference type="Proteomes" id="UP000663836">
    <property type="component" value="Unassembled WGS sequence"/>
</dbReference>
<evidence type="ECO:0000313" key="2">
    <source>
        <dbReference type="Proteomes" id="UP000663836"/>
    </source>
</evidence>
<dbReference type="EMBL" id="CAJOBD010009590">
    <property type="protein sequence ID" value="CAF4138254.1"/>
    <property type="molecule type" value="Genomic_DNA"/>
</dbReference>
<protein>
    <submittedName>
        <fullName evidence="1">Uncharacterized protein</fullName>
    </submittedName>
</protein>
<feature type="non-terminal residue" evidence="1">
    <location>
        <position position="1"/>
    </location>
</feature>
<accession>A0A819XBF3</accession>
<proteinExistence type="predicted"/>
<reference evidence="1" key="1">
    <citation type="submission" date="2021-02" db="EMBL/GenBank/DDBJ databases">
        <authorList>
            <person name="Nowell W R."/>
        </authorList>
    </citation>
    <scope>NUCLEOTIDE SEQUENCE</scope>
</reference>
<organism evidence="1 2">
    <name type="scientific">Rotaria sordida</name>
    <dbReference type="NCBI Taxonomy" id="392033"/>
    <lineage>
        <taxon>Eukaryota</taxon>
        <taxon>Metazoa</taxon>
        <taxon>Spiralia</taxon>
        <taxon>Gnathifera</taxon>
        <taxon>Rotifera</taxon>
        <taxon>Eurotatoria</taxon>
        <taxon>Bdelloidea</taxon>
        <taxon>Philodinida</taxon>
        <taxon>Philodinidae</taxon>
        <taxon>Rotaria</taxon>
    </lineage>
</organism>
<gene>
    <name evidence="1" type="ORF">JBS370_LOCUS33369</name>
</gene>
<comment type="caution">
    <text evidence="1">The sequence shown here is derived from an EMBL/GenBank/DDBJ whole genome shotgun (WGS) entry which is preliminary data.</text>
</comment>
<name>A0A819XBF3_9BILA</name>
<sequence length="172" mass="20646">IFPDRSVQSPIPSSHTFKINLLHFSLLTDPSSPYVDLAYISDEDTLYSINLLPIVHKSEHQTHSASSLDLRQLLFTSRKHARRSTTARMKRNKKHNKVLRLYRYTYSIIRNVYHRFTMKKIKHLLHQHRVHSVHVKHRHNHIIIGVTNSHLQEQFDRQLPLTIFNRQHYYYH</sequence>
<dbReference type="AlphaFoldDB" id="A0A819XBF3"/>
<evidence type="ECO:0000313" key="1">
    <source>
        <dbReference type="EMBL" id="CAF4138254.1"/>
    </source>
</evidence>